<proteinExistence type="predicted"/>
<dbReference type="AlphaFoldDB" id="A0A7J7IFW5"/>
<organism evidence="2 3">
    <name type="scientific">Cyanidiococcus yangmingshanensis</name>
    <dbReference type="NCBI Taxonomy" id="2690220"/>
    <lineage>
        <taxon>Eukaryota</taxon>
        <taxon>Rhodophyta</taxon>
        <taxon>Bangiophyceae</taxon>
        <taxon>Cyanidiales</taxon>
        <taxon>Cyanidiaceae</taxon>
        <taxon>Cyanidiococcus</taxon>
    </lineage>
</organism>
<dbReference type="EMBL" id="VWRR01000012">
    <property type="protein sequence ID" value="KAF6002006.1"/>
    <property type="molecule type" value="Genomic_DNA"/>
</dbReference>
<reference evidence="2 3" key="1">
    <citation type="journal article" date="2020" name="J. Phycol.">
        <title>Comparative genome analysis reveals Cyanidiococcus gen. nov., a new extremophilic red algal genus sister to Cyanidioschyzon (Cyanidioschyzonaceae, Rhodophyta).</title>
        <authorList>
            <person name="Liu S.-L."/>
            <person name="Chiang Y.-R."/>
            <person name="Yoon H.S."/>
            <person name="Fu H.-Y."/>
        </authorList>
    </citation>
    <scope>NUCLEOTIDE SEQUENCE [LARGE SCALE GENOMIC DNA]</scope>
    <source>
        <strain evidence="2 3">THAL066</strain>
    </source>
</reference>
<sequence length="196" mass="21272">MRSTGIEGVPSNHVDKQATPLHDGIVSDASDSDCRRDGSIRETSAASRSGSTERAGPASDLTPPKPVSKQRLIAATDGHAISPLNGKAEVPPASHDSESCEDPAETSLSASRTDAVRLALAELHRAGALDERSWKEFEAAEMLVRDLENVLEALETRRREQVMIDLPLAMTLEEQMPLLESLLEDNDSFEEPVPHR</sequence>
<name>A0A7J7IFW5_9RHOD</name>
<evidence type="ECO:0000313" key="3">
    <source>
        <dbReference type="Proteomes" id="UP000530660"/>
    </source>
</evidence>
<evidence type="ECO:0000313" key="2">
    <source>
        <dbReference type="EMBL" id="KAF6002006.1"/>
    </source>
</evidence>
<keyword evidence="3" id="KW-1185">Reference proteome</keyword>
<gene>
    <name evidence="2" type="ORF">F1559_003096</name>
</gene>
<protein>
    <submittedName>
        <fullName evidence="2">Uncharacterized protein</fullName>
    </submittedName>
</protein>
<comment type="caution">
    <text evidence="2">The sequence shown here is derived from an EMBL/GenBank/DDBJ whole genome shotgun (WGS) entry which is preliminary data.</text>
</comment>
<feature type="compositionally biased region" description="Polar residues" evidence="1">
    <location>
        <begin position="41"/>
        <end position="52"/>
    </location>
</feature>
<dbReference type="Proteomes" id="UP000530660">
    <property type="component" value="Unassembled WGS sequence"/>
</dbReference>
<evidence type="ECO:0000256" key="1">
    <source>
        <dbReference type="SAM" id="MobiDB-lite"/>
    </source>
</evidence>
<accession>A0A7J7IFW5</accession>
<feature type="region of interest" description="Disordered" evidence="1">
    <location>
        <begin position="1"/>
        <end position="109"/>
    </location>
</feature>